<dbReference type="PROSITE" id="PS50893">
    <property type="entry name" value="ABC_TRANSPORTER_2"/>
    <property type="match status" value="1"/>
</dbReference>
<dbReference type="SUPFAM" id="SSF55021">
    <property type="entry name" value="ACT-like"/>
    <property type="match status" value="1"/>
</dbReference>
<evidence type="ECO:0000256" key="3">
    <source>
        <dbReference type="ARBA" id="ARBA00022475"/>
    </source>
</evidence>
<dbReference type="PANTHER" id="PTHR43166">
    <property type="entry name" value="AMINO ACID IMPORT ATP-BINDING PROTEIN"/>
    <property type="match status" value="1"/>
</dbReference>
<evidence type="ECO:0000256" key="6">
    <source>
        <dbReference type="ARBA" id="ARBA00022967"/>
    </source>
</evidence>
<dbReference type="SMART" id="SM00930">
    <property type="entry name" value="NIL"/>
    <property type="match status" value="1"/>
</dbReference>
<reference evidence="11 12" key="1">
    <citation type="submission" date="2018-06" db="EMBL/GenBank/DDBJ databases">
        <authorList>
            <consortium name="IHU Genomes"/>
        </authorList>
    </citation>
    <scope>NUCLEOTIDE SEQUENCE [LARGE SCALE GENOMIC DNA]</scope>
    <source>
        <strain evidence="11 12">NEC25</strain>
    </source>
</reference>
<keyword evidence="6" id="KW-1278">Translocase</keyword>
<dbReference type="InterPro" id="IPR003439">
    <property type="entry name" value="ABC_transporter-like_ATP-bd"/>
</dbReference>
<keyword evidence="4" id="KW-0547">Nucleotide-binding</keyword>
<dbReference type="EMBL" id="CAKJVE010000004">
    <property type="protein sequence ID" value="CAG9709514.1"/>
    <property type="molecule type" value="Genomic_DNA"/>
</dbReference>
<dbReference type="Pfam" id="PF00005">
    <property type="entry name" value="ABC_tran"/>
    <property type="match status" value="1"/>
</dbReference>
<comment type="similarity">
    <text evidence="1">Belongs to the ABC transporter superfamily.</text>
</comment>
<dbReference type="InterPro" id="IPR050086">
    <property type="entry name" value="MetN_ABC_transporter-like"/>
</dbReference>
<gene>
    <name evidence="11" type="primary">metN_2</name>
    <name evidence="10" type="synonym">metN</name>
    <name evidence="10" type="ORF">CNEO_44220</name>
    <name evidence="11" type="ORF">CNEONATNEC25_01370</name>
</gene>
<accession>A0A650LSD8</accession>
<dbReference type="Gene3D" id="3.30.70.260">
    <property type="match status" value="1"/>
</dbReference>
<protein>
    <submittedName>
        <fullName evidence="10 11">Methionine import ATP-binding protein MetN</fullName>
        <ecNumber evidence="11">3.6.3.-</ecNumber>
    </submittedName>
</protein>
<dbReference type="EC" id="3.6.3.-" evidence="11"/>
<dbReference type="Pfam" id="PF09383">
    <property type="entry name" value="NIL"/>
    <property type="match status" value="1"/>
</dbReference>
<dbReference type="SMART" id="SM00382">
    <property type="entry name" value="AAA"/>
    <property type="match status" value="1"/>
</dbReference>
<evidence type="ECO:0000256" key="2">
    <source>
        <dbReference type="ARBA" id="ARBA00022448"/>
    </source>
</evidence>
<dbReference type="InterPro" id="IPR003593">
    <property type="entry name" value="AAA+_ATPase"/>
</dbReference>
<dbReference type="Proteomes" id="UP000789738">
    <property type="component" value="Unassembled WGS sequence"/>
</dbReference>
<evidence type="ECO:0000256" key="1">
    <source>
        <dbReference type="ARBA" id="ARBA00005417"/>
    </source>
</evidence>
<dbReference type="SUPFAM" id="SSF52540">
    <property type="entry name" value="P-loop containing nucleoside triphosphate hydrolases"/>
    <property type="match status" value="1"/>
</dbReference>
<evidence type="ECO:0000313" key="12">
    <source>
        <dbReference type="Proteomes" id="UP000431451"/>
    </source>
</evidence>
<dbReference type="PROSITE" id="PS00211">
    <property type="entry name" value="ABC_TRANSPORTER_1"/>
    <property type="match status" value="1"/>
</dbReference>
<dbReference type="InterPro" id="IPR018449">
    <property type="entry name" value="NIL_domain"/>
</dbReference>
<keyword evidence="3" id="KW-1003">Cell membrane</keyword>
<reference evidence="10" key="2">
    <citation type="submission" date="2021-10" db="EMBL/GenBank/DDBJ databases">
        <authorList>
            <person name="Mesa V."/>
        </authorList>
    </citation>
    <scope>NUCLEOTIDE SEQUENCE</scope>
    <source>
        <strain evidence="10">CC3_PB</strain>
    </source>
</reference>
<evidence type="ECO:0000313" key="11">
    <source>
        <dbReference type="EMBL" id="VCT83773.1"/>
    </source>
</evidence>
<dbReference type="RefSeq" id="WP_159115946.1">
    <property type="nucleotide sequence ID" value="NZ_CAKJVE010000004.1"/>
</dbReference>
<dbReference type="EMBL" id="UWJD01000001">
    <property type="protein sequence ID" value="VCT83773.1"/>
    <property type="molecule type" value="Genomic_DNA"/>
</dbReference>
<dbReference type="GO" id="GO:0016887">
    <property type="term" value="F:ATP hydrolysis activity"/>
    <property type="evidence" value="ECO:0007669"/>
    <property type="project" value="InterPro"/>
</dbReference>
<dbReference type="InterPro" id="IPR027417">
    <property type="entry name" value="P-loop_NTPase"/>
</dbReference>
<evidence type="ECO:0000256" key="5">
    <source>
        <dbReference type="ARBA" id="ARBA00022840"/>
    </source>
</evidence>
<evidence type="ECO:0000313" key="10">
    <source>
        <dbReference type="EMBL" id="CAG9709514.1"/>
    </source>
</evidence>
<dbReference type="GO" id="GO:0005524">
    <property type="term" value="F:ATP binding"/>
    <property type="evidence" value="ECO:0007669"/>
    <property type="project" value="UniProtKB-KW"/>
</dbReference>
<evidence type="ECO:0000256" key="7">
    <source>
        <dbReference type="ARBA" id="ARBA00022970"/>
    </source>
</evidence>
<keyword evidence="7" id="KW-0029">Amino-acid transport</keyword>
<sequence>MIKFENINKTFHLNGKNVEALKNINLNINKGDIFGVIGYSGAGKSTLIRIINLLEKPDSGKIIVNGTALNDISTKQLREVRSHIGMIFQSFNLMNSIDVYDNIAAPLKNKKLGKKEIEEKVLSLLELVGLSDKVHVYPNQLSGGQKQRVAIARVLSCDPEILLCDEATSALDPNTTKSILDLLKKIHEELHITIVIITHQMEVVKNICNRVAIMEKGEIVESGDIVDVFTNPKSSIGKEFVSHSISNNISEEDLKRFKGRIYKLNFFGDITRKPVLSQLEKQFEIDVNILFGNIENLYDNVVGSLVVEFLGDKENVDKAIEYYKTLNTKVEVIKDAE</sequence>
<keyword evidence="11" id="KW-0378">Hydrolase</keyword>
<evidence type="ECO:0000256" key="8">
    <source>
        <dbReference type="ARBA" id="ARBA00023136"/>
    </source>
</evidence>
<proteinExistence type="inferred from homology"/>
<dbReference type="InterPro" id="IPR017871">
    <property type="entry name" value="ABC_transporter-like_CS"/>
</dbReference>
<dbReference type="InterPro" id="IPR045865">
    <property type="entry name" value="ACT-like_dom_sf"/>
</dbReference>
<dbReference type="CDD" id="cd03258">
    <property type="entry name" value="ABC_MetN_methionine_transporter"/>
    <property type="match status" value="1"/>
</dbReference>
<dbReference type="Gene3D" id="3.40.50.300">
    <property type="entry name" value="P-loop containing nucleotide triphosphate hydrolases"/>
    <property type="match status" value="1"/>
</dbReference>
<name>A0A650LSD8_9CLOT</name>
<dbReference type="GO" id="GO:0005886">
    <property type="term" value="C:plasma membrane"/>
    <property type="evidence" value="ECO:0007669"/>
    <property type="project" value="UniProtKB-ARBA"/>
</dbReference>
<dbReference type="Proteomes" id="UP000431451">
    <property type="component" value="Unassembled WGS sequence"/>
</dbReference>
<organism evidence="11 12">
    <name type="scientific">Clostridium neonatale</name>
    <dbReference type="NCBI Taxonomy" id="137838"/>
    <lineage>
        <taxon>Bacteria</taxon>
        <taxon>Bacillati</taxon>
        <taxon>Bacillota</taxon>
        <taxon>Clostridia</taxon>
        <taxon>Eubacteriales</taxon>
        <taxon>Clostridiaceae</taxon>
        <taxon>Clostridium</taxon>
    </lineage>
</organism>
<evidence type="ECO:0000256" key="4">
    <source>
        <dbReference type="ARBA" id="ARBA00022741"/>
    </source>
</evidence>
<dbReference type="PANTHER" id="PTHR43166:SF30">
    <property type="entry name" value="METHIONINE IMPORT ATP-BINDING PROTEIN METN"/>
    <property type="match status" value="1"/>
</dbReference>
<keyword evidence="5 11" id="KW-0067">ATP-binding</keyword>
<feature type="domain" description="ABC transporter" evidence="9">
    <location>
        <begin position="2"/>
        <end position="241"/>
    </location>
</feature>
<keyword evidence="8" id="KW-0472">Membrane</keyword>
<dbReference type="InterPro" id="IPR041701">
    <property type="entry name" value="MetN_ABC"/>
</dbReference>
<keyword evidence="2" id="KW-0813">Transport</keyword>
<evidence type="ECO:0000259" key="9">
    <source>
        <dbReference type="PROSITE" id="PS50893"/>
    </source>
</evidence>
<dbReference type="GO" id="GO:0006865">
    <property type="term" value="P:amino acid transport"/>
    <property type="evidence" value="ECO:0007669"/>
    <property type="project" value="UniProtKB-KW"/>
</dbReference>
<dbReference type="FunFam" id="3.40.50.300:FF:000056">
    <property type="entry name" value="Cell division ATP-binding protein FtsE"/>
    <property type="match status" value="1"/>
</dbReference>
<dbReference type="AlphaFoldDB" id="A0A650LSD8"/>